<organism evidence="2 3">
    <name type="scientific">Pseudomonas citronellolis</name>
    <dbReference type="NCBI Taxonomy" id="53408"/>
    <lineage>
        <taxon>Bacteria</taxon>
        <taxon>Pseudomonadati</taxon>
        <taxon>Pseudomonadota</taxon>
        <taxon>Gammaproteobacteria</taxon>
        <taxon>Pseudomonadales</taxon>
        <taxon>Pseudomonadaceae</taxon>
        <taxon>Pseudomonas</taxon>
    </lineage>
</organism>
<name>A0AAQ1HM84_9PSED</name>
<dbReference type="AlphaFoldDB" id="A0AAQ1HM84"/>
<dbReference type="EMBL" id="FOLS01000010">
    <property type="protein sequence ID" value="SFC75849.1"/>
    <property type="molecule type" value="Genomic_DNA"/>
</dbReference>
<comment type="caution">
    <text evidence="2">The sequence shown here is derived from an EMBL/GenBank/DDBJ whole genome shotgun (WGS) entry which is preliminary data.</text>
</comment>
<reference evidence="2 3" key="1">
    <citation type="submission" date="2016-10" db="EMBL/GenBank/DDBJ databases">
        <authorList>
            <person name="Varghese N."/>
            <person name="Submissions S."/>
        </authorList>
    </citation>
    <scope>NUCLEOTIDE SEQUENCE [LARGE SCALE GENOMIC DNA]</scope>
    <source>
        <strain evidence="2 3">LMG 18378</strain>
    </source>
</reference>
<evidence type="ECO:0000259" key="1">
    <source>
        <dbReference type="Pfam" id="PF04965"/>
    </source>
</evidence>
<dbReference type="Gene3D" id="3.10.450.40">
    <property type="match status" value="1"/>
</dbReference>
<feature type="domain" description="IraD/Gp25-like" evidence="1">
    <location>
        <begin position="11"/>
        <end position="98"/>
    </location>
</feature>
<evidence type="ECO:0000313" key="2">
    <source>
        <dbReference type="EMBL" id="SFC75849.1"/>
    </source>
</evidence>
<protein>
    <recommendedName>
        <fullName evidence="1">IraD/Gp25-like domain-containing protein</fullName>
    </recommendedName>
</protein>
<keyword evidence="3" id="KW-1185">Reference proteome</keyword>
<sequence length="114" mass="12512">MNRETGSTLALTDHIRQSIADIITTRLGTRVMRRDYGSQLPDLIDQPVNATTRLRAYAAITTALMRWEPRIRISSVQLSDVTLAGQVELVLDATLVDANEPLSLAIPLKLGASQ</sequence>
<dbReference type="RefSeq" id="WP_074980187.1">
    <property type="nucleotide sequence ID" value="NZ_FOLS01000010.1"/>
</dbReference>
<dbReference type="InterPro" id="IPR007048">
    <property type="entry name" value="IraD/Gp25-like"/>
</dbReference>
<dbReference type="SUPFAM" id="SSF160719">
    <property type="entry name" value="gpW/gp25-like"/>
    <property type="match status" value="1"/>
</dbReference>
<proteinExistence type="predicted"/>
<dbReference type="Proteomes" id="UP000183385">
    <property type="component" value="Unassembled WGS sequence"/>
</dbReference>
<dbReference type="Pfam" id="PF04965">
    <property type="entry name" value="GPW_gp25"/>
    <property type="match status" value="1"/>
</dbReference>
<accession>A0AAQ1HM84</accession>
<gene>
    <name evidence="2" type="ORF">SAMN05216577_11062</name>
</gene>
<evidence type="ECO:0000313" key="3">
    <source>
        <dbReference type="Proteomes" id="UP000183385"/>
    </source>
</evidence>